<dbReference type="Proteomes" id="UP000054560">
    <property type="component" value="Unassembled WGS sequence"/>
</dbReference>
<name>A0A0L0F4N5_9EUKA</name>
<evidence type="ECO:0000313" key="2">
    <source>
        <dbReference type="EMBL" id="KNC71700.1"/>
    </source>
</evidence>
<organism evidence="2 3">
    <name type="scientific">Sphaeroforma arctica JP610</name>
    <dbReference type="NCBI Taxonomy" id="667725"/>
    <lineage>
        <taxon>Eukaryota</taxon>
        <taxon>Ichthyosporea</taxon>
        <taxon>Ichthyophonida</taxon>
        <taxon>Sphaeroforma</taxon>
    </lineage>
</organism>
<dbReference type="EMBL" id="KQ248269">
    <property type="protein sequence ID" value="KNC71700.1"/>
    <property type="molecule type" value="Genomic_DNA"/>
</dbReference>
<keyword evidence="3" id="KW-1185">Reference proteome</keyword>
<dbReference type="AlphaFoldDB" id="A0A0L0F4N5"/>
<sequence>QSGLRRRTGSSISALSEDPNSQNPDSDYLNTLQCETNELSIQKSKKWGSSFKDELERARGDQDTVLRGSLLARRWSEQKKIIGFSQVHLTSHYGDRSVC</sequence>
<reference evidence="2 3" key="1">
    <citation type="submission" date="2011-02" db="EMBL/GenBank/DDBJ databases">
        <title>The Genome Sequence of Sphaeroforma arctica JP610.</title>
        <authorList>
            <consortium name="The Broad Institute Genome Sequencing Platform"/>
            <person name="Russ C."/>
            <person name="Cuomo C."/>
            <person name="Young S.K."/>
            <person name="Zeng Q."/>
            <person name="Gargeya S."/>
            <person name="Alvarado L."/>
            <person name="Berlin A."/>
            <person name="Chapman S.B."/>
            <person name="Chen Z."/>
            <person name="Freedman E."/>
            <person name="Gellesch M."/>
            <person name="Goldberg J."/>
            <person name="Griggs A."/>
            <person name="Gujja S."/>
            <person name="Heilman E."/>
            <person name="Heiman D."/>
            <person name="Howarth C."/>
            <person name="Mehta T."/>
            <person name="Neiman D."/>
            <person name="Pearson M."/>
            <person name="Roberts A."/>
            <person name="Saif S."/>
            <person name="Shea T."/>
            <person name="Shenoy N."/>
            <person name="Sisk P."/>
            <person name="Stolte C."/>
            <person name="Sykes S."/>
            <person name="White J."/>
            <person name="Yandava C."/>
            <person name="Burger G."/>
            <person name="Gray M.W."/>
            <person name="Holland P.W.H."/>
            <person name="King N."/>
            <person name="Lang F.B.F."/>
            <person name="Roger A.J."/>
            <person name="Ruiz-Trillo I."/>
            <person name="Haas B."/>
            <person name="Nusbaum C."/>
            <person name="Birren B."/>
        </authorList>
    </citation>
    <scope>NUCLEOTIDE SEQUENCE [LARGE SCALE GENOMIC DNA]</scope>
    <source>
        <strain evidence="2 3">JP610</strain>
    </source>
</reference>
<dbReference type="GeneID" id="25916265"/>
<dbReference type="RefSeq" id="XP_014145602.1">
    <property type="nucleotide sequence ID" value="XM_014290127.1"/>
</dbReference>
<gene>
    <name evidence="2" type="ORF">SARC_15761</name>
</gene>
<evidence type="ECO:0000256" key="1">
    <source>
        <dbReference type="SAM" id="MobiDB-lite"/>
    </source>
</evidence>
<feature type="compositionally biased region" description="Polar residues" evidence="1">
    <location>
        <begin position="9"/>
        <end position="29"/>
    </location>
</feature>
<accession>A0A0L0F4N5</accession>
<feature type="region of interest" description="Disordered" evidence="1">
    <location>
        <begin position="1"/>
        <end position="29"/>
    </location>
</feature>
<feature type="non-terminal residue" evidence="2">
    <location>
        <position position="1"/>
    </location>
</feature>
<proteinExistence type="predicted"/>
<evidence type="ECO:0000313" key="3">
    <source>
        <dbReference type="Proteomes" id="UP000054560"/>
    </source>
</evidence>
<protein>
    <submittedName>
        <fullName evidence="2">Uncharacterized protein</fullName>
    </submittedName>
</protein>